<evidence type="ECO:0000313" key="1">
    <source>
        <dbReference type="EMBL" id="CAB4297601.1"/>
    </source>
</evidence>
<accession>A0A6J5WBA3</accession>
<dbReference type="AlphaFoldDB" id="A0A6J5WBA3"/>
<dbReference type="EMBL" id="CAEKKB010000001">
    <property type="protein sequence ID" value="CAB4297601.1"/>
    <property type="molecule type" value="Genomic_DNA"/>
</dbReference>
<name>A0A6J5WBA3_PRUAR</name>
<evidence type="ECO:0000313" key="2">
    <source>
        <dbReference type="Proteomes" id="UP000507245"/>
    </source>
</evidence>
<keyword evidence="2" id="KW-1185">Reference proteome</keyword>
<sequence length="539" mass="57060">MNDKDIALTVAKAVEAAAAATVAVPTPSFRKPMLLLDVDPEVESAVDLLKEMYNEVVAAAILKSLDACDAVSFIESSASLTTAIDFFVLCTFMASHSDSAASVPPFTPLPPQPTLTLTAVAASPPRILIDSFYAELNAKGYKFVKPEHPPEAESENPPKVADAPSKVGATINLKILINGKDLTTTIAEEATATPKALKTRPTKLKILMNDEDIALAMAEAATSATAAIPTTSFRKSMLLVDVIPEVESAVDLLKEIYNEVLAAAIFKSPEVCNAVAFIKSPVAPVAAIVFFVLCTFMGSSSDSAAFVPPSIRLPPQPTLAPTAVAFSPHRIIIDSFYAKLNTKGYKFAELEHPPKAEPEHPPKVAAAPSKAGAAINIKIFINGKDLNTAIAEDVTATPNAPKSLKAALIKLKILMNGKDIALIMAEAIKAAAAATAAVPTPRFRKPMLPVNVDPEVEFATDLLKEMYNEVVASAILKSPKELEELMLLVEEACDAVAFIESPAAPAATIDFFVLCTFMASLFDYATSVTPPHSAPCSAY</sequence>
<dbReference type="Proteomes" id="UP000507245">
    <property type="component" value="Unassembled WGS sequence"/>
</dbReference>
<organism evidence="1 2">
    <name type="scientific">Prunus armeniaca</name>
    <name type="common">Apricot</name>
    <name type="synonym">Armeniaca vulgaris</name>
    <dbReference type="NCBI Taxonomy" id="36596"/>
    <lineage>
        <taxon>Eukaryota</taxon>
        <taxon>Viridiplantae</taxon>
        <taxon>Streptophyta</taxon>
        <taxon>Embryophyta</taxon>
        <taxon>Tracheophyta</taxon>
        <taxon>Spermatophyta</taxon>
        <taxon>Magnoliopsida</taxon>
        <taxon>eudicotyledons</taxon>
        <taxon>Gunneridae</taxon>
        <taxon>Pentapetalae</taxon>
        <taxon>rosids</taxon>
        <taxon>fabids</taxon>
        <taxon>Rosales</taxon>
        <taxon>Rosaceae</taxon>
        <taxon>Amygdaloideae</taxon>
        <taxon>Amygdaleae</taxon>
        <taxon>Prunus</taxon>
    </lineage>
</organism>
<reference evidence="2" key="1">
    <citation type="journal article" date="2020" name="Genome Biol.">
        <title>Gamete binning: chromosome-level and haplotype-resolved genome assembly enabled by high-throughput single-cell sequencing of gamete genomes.</title>
        <authorList>
            <person name="Campoy J.A."/>
            <person name="Sun H."/>
            <person name="Goel M."/>
            <person name="Jiao W.-B."/>
            <person name="Folz-Donahue K."/>
            <person name="Wang N."/>
            <person name="Rubio M."/>
            <person name="Liu C."/>
            <person name="Kukat C."/>
            <person name="Ruiz D."/>
            <person name="Huettel B."/>
            <person name="Schneeberger K."/>
        </authorList>
    </citation>
    <scope>NUCLEOTIDE SEQUENCE [LARGE SCALE GENOMIC DNA]</scope>
    <source>
        <strain evidence="2">cv. Rojo Pasion</strain>
    </source>
</reference>
<protein>
    <submittedName>
        <fullName evidence="1">Uncharacterized protein</fullName>
    </submittedName>
</protein>
<gene>
    <name evidence="1" type="ORF">ORAREDHAP_LOCUS9570</name>
</gene>
<proteinExistence type="predicted"/>